<keyword evidence="7" id="KW-0084">Basement membrane</keyword>
<dbReference type="Gene3D" id="2.60.120.260">
    <property type="entry name" value="Galactose-binding domain-like"/>
    <property type="match status" value="1"/>
</dbReference>
<dbReference type="Gene3D" id="2.10.25.10">
    <property type="entry name" value="Laminin"/>
    <property type="match status" value="9"/>
</dbReference>
<keyword evidence="13 14" id="KW-0424">Laminin EGF-like domain</keyword>
<dbReference type="SMART" id="SM00060">
    <property type="entry name" value="FN3"/>
    <property type="match status" value="2"/>
</dbReference>
<evidence type="ECO:0000259" key="17">
    <source>
        <dbReference type="PROSITE" id="PS51117"/>
    </source>
</evidence>
<dbReference type="FunFam" id="2.60.40.10:FF:001882">
    <property type="entry name" value="Usherin"/>
    <property type="match status" value="1"/>
</dbReference>
<feature type="domain" description="Fibronectin type-III" evidence="16">
    <location>
        <begin position="1181"/>
        <end position="1277"/>
    </location>
</feature>
<dbReference type="InterPro" id="IPR050440">
    <property type="entry name" value="Laminin/Netrin_ECM"/>
</dbReference>
<keyword evidence="6" id="KW-0677">Repeat</keyword>
<dbReference type="SMART" id="SM00181">
    <property type="entry name" value="EGF"/>
    <property type="match status" value="6"/>
</dbReference>
<evidence type="ECO:0000256" key="14">
    <source>
        <dbReference type="PROSITE-ProRule" id="PRU00460"/>
    </source>
</evidence>
<feature type="disulfide bond" evidence="14">
    <location>
        <begin position="1034"/>
        <end position="1046"/>
    </location>
</feature>
<dbReference type="FunFam" id="2.10.25.10:FF:000084">
    <property type="entry name" value="Laminin subunit alpha 3"/>
    <property type="match status" value="1"/>
</dbReference>
<dbReference type="SMART" id="SM00136">
    <property type="entry name" value="LamNT"/>
    <property type="match status" value="1"/>
</dbReference>
<comment type="caution">
    <text evidence="14">Lacks conserved residue(s) required for the propagation of feature annotation.</text>
</comment>
<feature type="disulfide bond" evidence="14">
    <location>
        <begin position="1017"/>
        <end position="1031"/>
    </location>
</feature>
<dbReference type="FunFam" id="2.10.25.10:FF:000090">
    <property type="entry name" value="laminin subunit alpha"/>
    <property type="match status" value="3"/>
</dbReference>
<dbReference type="SUPFAM" id="SSF49899">
    <property type="entry name" value="Concanavalin A-like lectins/glucanases"/>
    <property type="match status" value="1"/>
</dbReference>
<evidence type="ECO:0000256" key="2">
    <source>
        <dbReference type="ARBA" id="ARBA00004316"/>
    </source>
</evidence>
<evidence type="ECO:0000256" key="8">
    <source>
        <dbReference type="ARBA" id="ARBA00022889"/>
    </source>
</evidence>
<dbReference type="InterPro" id="IPR008211">
    <property type="entry name" value="Laminin_N"/>
</dbReference>
<protein>
    <recommendedName>
        <fullName evidence="20">Usherin</fullName>
    </recommendedName>
</protein>
<evidence type="ECO:0000259" key="15">
    <source>
        <dbReference type="PROSITE" id="PS50027"/>
    </source>
</evidence>
<dbReference type="PROSITE" id="PS50027">
    <property type="entry name" value="EGF_LAM_2"/>
    <property type="match status" value="7"/>
</dbReference>
<keyword evidence="3" id="KW-0964">Secreted</keyword>
<dbReference type="InterPro" id="IPR000742">
    <property type="entry name" value="EGF"/>
</dbReference>
<evidence type="ECO:0000256" key="5">
    <source>
        <dbReference type="ARBA" id="ARBA00022729"/>
    </source>
</evidence>
<dbReference type="FunFam" id="2.60.40.10:FF:001085">
    <property type="entry name" value="Usherin"/>
    <property type="match status" value="1"/>
</dbReference>
<feature type="domain" description="Fibronectin type-III" evidence="16">
    <location>
        <begin position="1087"/>
        <end position="1178"/>
    </location>
</feature>
<evidence type="ECO:0000313" key="18">
    <source>
        <dbReference type="EMBL" id="TRY59650.1"/>
    </source>
</evidence>
<feature type="disulfide bond" evidence="14">
    <location>
        <begin position="985"/>
        <end position="1002"/>
    </location>
</feature>
<dbReference type="PRINTS" id="PR00011">
    <property type="entry name" value="EGFLAMININ"/>
</dbReference>
<dbReference type="PANTHER" id="PTHR10574">
    <property type="entry name" value="NETRIN/LAMININ-RELATED"/>
    <property type="match status" value="1"/>
</dbReference>
<feature type="domain" description="Laminin N-terminal" evidence="17">
    <location>
        <begin position="301"/>
        <end position="547"/>
    </location>
</feature>
<accession>A0A553N2J4</accession>
<dbReference type="SMART" id="SM00560">
    <property type="entry name" value="LamGL"/>
    <property type="match status" value="1"/>
</dbReference>
<feature type="disulfide bond" evidence="14">
    <location>
        <begin position="747"/>
        <end position="756"/>
    </location>
</feature>
<evidence type="ECO:0000313" key="19">
    <source>
        <dbReference type="Proteomes" id="UP000316079"/>
    </source>
</evidence>
<dbReference type="InterPro" id="IPR013320">
    <property type="entry name" value="ConA-like_dom_sf"/>
</dbReference>
<dbReference type="InterPro" id="IPR003961">
    <property type="entry name" value="FN3_dom"/>
</dbReference>
<proteinExistence type="predicted"/>
<dbReference type="Pfam" id="PF00055">
    <property type="entry name" value="Laminin_N"/>
    <property type="match status" value="1"/>
</dbReference>
<dbReference type="PROSITE" id="PS50853">
    <property type="entry name" value="FN3"/>
    <property type="match status" value="2"/>
</dbReference>
<feature type="domain" description="Laminin EGF-like" evidence="15">
    <location>
        <begin position="878"/>
        <end position="931"/>
    </location>
</feature>
<evidence type="ECO:0000259" key="16">
    <source>
        <dbReference type="PROSITE" id="PS50853"/>
    </source>
</evidence>
<evidence type="ECO:0000256" key="3">
    <source>
        <dbReference type="ARBA" id="ARBA00022525"/>
    </source>
</evidence>
<dbReference type="Gene3D" id="2.60.40.10">
    <property type="entry name" value="Immunoglobulins"/>
    <property type="match status" value="2"/>
</dbReference>
<feature type="domain" description="Laminin EGF-like" evidence="15">
    <location>
        <begin position="777"/>
        <end position="825"/>
    </location>
</feature>
<comment type="subcellular location">
    <subcellularLocation>
        <location evidence="2">Cell projection</location>
    </subcellularLocation>
    <subcellularLocation>
        <location evidence="1">Secreted</location>
        <location evidence="1">Extracellular space</location>
        <location evidence="1">Extracellular matrix</location>
        <location evidence="1">Basement membrane</location>
    </subcellularLocation>
</comment>
<dbReference type="STRING" id="623744.A0A553N2J4"/>
<keyword evidence="11" id="KW-0325">Glycoprotein</keyword>
<dbReference type="FunFam" id="2.10.25.10:FF:000275">
    <property type="entry name" value="usherin"/>
    <property type="match status" value="2"/>
</dbReference>
<keyword evidence="5" id="KW-0732">Signal</keyword>
<dbReference type="InterPro" id="IPR002049">
    <property type="entry name" value="LE_dom"/>
</dbReference>
<feature type="disulfide bond" evidence="14">
    <location>
        <begin position="983"/>
        <end position="995"/>
    </location>
</feature>
<gene>
    <name evidence="18" type="ORF">DNTS_027393</name>
</gene>
<dbReference type="GO" id="GO:0009887">
    <property type="term" value="P:animal organ morphogenesis"/>
    <property type="evidence" value="ECO:0007669"/>
    <property type="project" value="TreeGrafter"/>
</dbReference>
<evidence type="ECO:0000256" key="4">
    <source>
        <dbReference type="ARBA" id="ARBA00022530"/>
    </source>
</evidence>
<dbReference type="PROSITE" id="PS01248">
    <property type="entry name" value="EGF_LAM_1"/>
    <property type="match status" value="2"/>
</dbReference>
<feature type="domain" description="Laminin EGF-like" evidence="15">
    <location>
        <begin position="724"/>
        <end position="776"/>
    </location>
</feature>
<keyword evidence="4" id="KW-0272">Extracellular matrix</keyword>
<dbReference type="OrthoDB" id="5984158at2759"/>
<keyword evidence="10 14" id="KW-1015">Disulfide bond</keyword>
<dbReference type="GO" id="GO:0042995">
    <property type="term" value="C:cell projection"/>
    <property type="evidence" value="ECO:0007669"/>
    <property type="project" value="UniProtKB-SubCell"/>
</dbReference>
<evidence type="ECO:0000256" key="13">
    <source>
        <dbReference type="ARBA" id="ARBA00023292"/>
    </source>
</evidence>
<evidence type="ECO:0000256" key="7">
    <source>
        <dbReference type="ARBA" id="ARBA00022869"/>
    </source>
</evidence>
<evidence type="ECO:0000256" key="12">
    <source>
        <dbReference type="ARBA" id="ARBA00023273"/>
    </source>
</evidence>
<name>A0A553N2J4_9TELE</name>
<dbReference type="InterPro" id="IPR013783">
    <property type="entry name" value="Ig-like_fold"/>
</dbReference>
<dbReference type="GO" id="GO:0009888">
    <property type="term" value="P:tissue development"/>
    <property type="evidence" value="ECO:0007669"/>
    <property type="project" value="TreeGrafter"/>
</dbReference>
<feature type="disulfide bond" evidence="14">
    <location>
        <begin position="1055"/>
        <end position="1064"/>
    </location>
</feature>
<dbReference type="Pfam" id="PF00041">
    <property type="entry name" value="fn3"/>
    <property type="match status" value="1"/>
</dbReference>
<sequence length="1305" mass="142698">MANSHNLLCSVATRSLNATCVEKATSPPATNWLLGPKGAMLLLYTLGFYASLSLVASQGSFPKLDNIGANKPVSAMPARATCGIPERSTFCQVAQVKEDFFTCVQKFCVQDCPYRSSAPDYIDILSTSVGSCWKADARDQRPGAASVDGNLTSFIFPASTACPVSLSNLSFGLASSFTLTVWLKLEQDAVMTLIEKSSPGKLGLLVMVSVEDVQIHYGLQRGQHFSITMKTAGHISIGHWTHVALQIHDTSVSLFLNGQEEDSTALDTQSLAAPINNVQIEGALWIGRSSNGSYQFIGRMQDFRFYPKTLTNREIEEIYSGQFPHLHTSSTCRCPPGHPRVHPLVERFCIPNAANDTTHNRVLRLNQDAHPLHYINDNDIGTTWISSVFSTVELLDKGTSITIDLENGQYQVFYVILQFFNAQPEAVRIQRKTIGSSEWKDWQFLAKNCSYFGMEDNGSLDRPDSVNCLQFPSEIPYSRGNITFSMLTPEPNLRPGYNDFYNSAALQEFVRATHVRIHLQGQYHTQDTEVPFRHRYYAVDEITISGRCECHGHADSCDTSVNPYRCNCLPESHTHGANCERCSSLFNDKPFRAGDQLQAYHCRPCQCYGHATSCYYNASLDPHAEEHLRGGGGVCENCMNNTTGRNCERCQRLFYRDVGALLWATDVCKPCECYSAGTINGSLECEPIGGQCKCKRHVSGRQCNQCQHGFYKLEWALADGCHACNCNTAGSLQPDITCHQDSGQCQCKANVIGITCDRCNYGFKLLNVGNPDGCVPCDCNPWGSLHQFCNPFTGQCACKDGVQGLFCDTCYPHFYTPNSSGICLPCDCSADGSVPGTSCDALTGQCKCKAHTEGRRCDVCRDGFFRLAQSNSLGCLDCQCELRGTVNGSGVCDKTTGHCTCKNNVEGPRCNRCSPHTYGLKFANATQGCQACLCDPTGTVPGTLCDPASGQCLCLPTRDERDCGSCKPGFFLSKEGLSECEVCDCHSVGAFGQVCAAHSGQCECAHPSVTGRVCDQCQDFFFGFNPNVGRCEPCGCDPVGGFNGTCHPQTGKCLCKPYVTGSKCDICVEGASHMDPTNYLGCSKDPQQQPPPLGQVLNSTAIELSWRPPDSPHSSGLMYTLLRDSQIIHTTHSQHPFGTVYFKDTDLCPYTVYTYQLITSNARGNTSSAKVTLRTLSALPEEEELHLSLVGRAKPTSASFNWTEPLNTTGPIESYTLSSIEDDAGEERIHYRGLHTEATAEELQPFTRYRFSLKACTNGGCAHSESLIVITAQISPQLQPAPKITTLGSSQLKVNWEPPASPNGK</sequence>
<dbReference type="InterPro" id="IPR036116">
    <property type="entry name" value="FN3_sf"/>
</dbReference>
<evidence type="ECO:0000256" key="10">
    <source>
        <dbReference type="ARBA" id="ARBA00023157"/>
    </source>
</evidence>
<dbReference type="Proteomes" id="UP000316079">
    <property type="component" value="Unassembled WGS sequence"/>
</dbReference>
<feature type="domain" description="Laminin EGF-like" evidence="15">
    <location>
        <begin position="1034"/>
        <end position="1084"/>
    </location>
</feature>
<feature type="disulfide bond" evidence="14">
    <location>
        <begin position="1036"/>
        <end position="1053"/>
    </location>
</feature>
<feature type="domain" description="Laminin EGF-like" evidence="15">
    <location>
        <begin position="983"/>
        <end position="1033"/>
    </location>
</feature>
<evidence type="ECO:0008006" key="20">
    <source>
        <dbReference type="Google" id="ProtNLM"/>
    </source>
</evidence>
<keyword evidence="8" id="KW-0130">Cell adhesion</keyword>
<comment type="caution">
    <text evidence="18">The sequence shown here is derived from an EMBL/GenBank/DDBJ whole genome shotgun (WGS) entry which is preliminary data.</text>
</comment>
<evidence type="ECO:0000256" key="11">
    <source>
        <dbReference type="ARBA" id="ARBA00023180"/>
    </source>
</evidence>
<dbReference type="PANTHER" id="PTHR10574:SF274">
    <property type="entry name" value="USHERIN"/>
    <property type="match status" value="1"/>
</dbReference>
<dbReference type="InterPro" id="IPR006558">
    <property type="entry name" value="LamG-like"/>
</dbReference>
<feature type="domain" description="Laminin EGF-like" evidence="15">
    <location>
        <begin position="826"/>
        <end position="877"/>
    </location>
</feature>
<dbReference type="EMBL" id="SRMA01027109">
    <property type="protein sequence ID" value="TRY59650.1"/>
    <property type="molecule type" value="Genomic_DNA"/>
</dbReference>
<dbReference type="GO" id="GO:0005604">
    <property type="term" value="C:basement membrane"/>
    <property type="evidence" value="ECO:0007669"/>
    <property type="project" value="UniProtKB-SubCell"/>
</dbReference>
<keyword evidence="12" id="KW-0966">Cell projection</keyword>
<dbReference type="SUPFAM" id="SSF57196">
    <property type="entry name" value="EGF/Laminin"/>
    <property type="match status" value="7"/>
</dbReference>
<feature type="disulfide bond" evidence="14">
    <location>
        <begin position="848"/>
        <end position="857"/>
    </location>
</feature>
<keyword evidence="9" id="KW-0175">Coiled coil</keyword>
<feature type="disulfide bond" evidence="14">
    <location>
        <begin position="798"/>
        <end position="807"/>
    </location>
</feature>
<reference evidence="18 19" key="1">
    <citation type="journal article" date="2019" name="Sci. Data">
        <title>Hybrid genome assembly and annotation of Danionella translucida.</title>
        <authorList>
            <person name="Kadobianskyi M."/>
            <person name="Schulze L."/>
            <person name="Schuelke M."/>
            <person name="Judkewitz B."/>
        </authorList>
    </citation>
    <scope>NUCLEOTIDE SEQUENCE [LARGE SCALE GENOMIC DNA]</scope>
    <source>
        <strain evidence="18 19">Bolton</strain>
    </source>
</reference>
<dbReference type="PROSITE" id="PS51117">
    <property type="entry name" value="LAMININ_NTER"/>
    <property type="match status" value="1"/>
</dbReference>
<dbReference type="SUPFAM" id="SSF49265">
    <property type="entry name" value="Fibronectin type III"/>
    <property type="match status" value="1"/>
</dbReference>
<evidence type="ECO:0000256" key="9">
    <source>
        <dbReference type="ARBA" id="ARBA00023054"/>
    </source>
</evidence>
<organism evidence="18 19">
    <name type="scientific">Danionella cerebrum</name>
    <dbReference type="NCBI Taxonomy" id="2873325"/>
    <lineage>
        <taxon>Eukaryota</taxon>
        <taxon>Metazoa</taxon>
        <taxon>Chordata</taxon>
        <taxon>Craniata</taxon>
        <taxon>Vertebrata</taxon>
        <taxon>Euteleostomi</taxon>
        <taxon>Actinopterygii</taxon>
        <taxon>Neopterygii</taxon>
        <taxon>Teleostei</taxon>
        <taxon>Ostariophysi</taxon>
        <taxon>Cypriniformes</taxon>
        <taxon>Danionidae</taxon>
        <taxon>Danioninae</taxon>
        <taxon>Danionella</taxon>
    </lineage>
</organism>
<feature type="disulfide bond" evidence="14">
    <location>
        <begin position="777"/>
        <end position="789"/>
    </location>
</feature>
<evidence type="ECO:0000256" key="1">
    <source>
        <dbReference type="ARBA" id="ARBA00004302"/>
    </source>
</evidence>
<dbReference type="FunFam" id="2.10.25.10:FF:000242">
    <property type="entry name" value="Laminin subunit alpha 1"/>
    <property type="match status" value="1"/>
</dbReference>
<dbReference type="FunFam" id="2.10.25.10:FF:000313">
    <property type="entry name" value="Usherin"/>
    <property type="match status" value="1"/>
</dbReference>
<dbReference type="Gene3D" id="2.60.120.200">
    <property type="match status" value="1"/>
</dbReference>
<feature type="disulfide bond" evidence="14">
    <location>
        <begin position="779"/>
        <end position="796"/>
    </location>
</feature>
<dbReference type="FunFam" id="2.10.25.10:FF:000224">
    <property type="entry name" value="Usherin"/>
    <property type="match status" value="1"/>
</dbReference>
<feature type="disulfide bond" evidence="14">
    <location>
        <begin position="694"/>
        <end position="703"/>
    </location>
</feature>
<dbReference type="CDD" id="cd00055">
    <property type="entry name" value="EGF_Lam"/>
    <property type="match status" value="9"/>
</dbReference>
<feature type="disulfide bond" evidence="14">
    <location>
        <begin position="901"/>
        <end position="910"/>
    </location>
</feature>
<dbReference type="Pfam" id="PF13385">
    <property type="entry name" value="Laminin_G_3"/>
    <property type="match status" value="1"/>
</dbReference>
<feature type="domain" description="Laminin EGF-like" evidence="15">
    <location>
        <begin position="671"/>
        <end position="723"/>
    </location>
</feature>
<evidence type="ECO:0000256" key="6">
    <source>
        <dbReference type="ARBA" id="ARBA00022737"/>
    </source>
</evidence>
<dbReference type="CDD" id="cd00063">
    <property type="entry name" value="FN3"/>
    <property type="match status" value="2"/>
</dbReference>
<dbReference type="SMART" id="SM00180">
    <property type="entry name" value="EGF_Lam"/>
    <property type="match status" value="10"/>
</dbReference>
<dbReference type="GO" id="GO:0007155">
    <property type="term" value="P:cell adhesion"/>
    <property type="evidence" value="ECO:0007669"/>
    <property type="project" value="UniProtKB-KW"/>
</dbReference>
<keyword evidence="19" id="KW-1185">Reference proteome</keyword>
<dbReference type="Pfam" id="PF00053">
    <property type="entry name" value="EGF_laminin"/>
    <property type="match status" value="10"/>
</dbReference>